<proteinExistence type="predicted"/>
<name>A0A4R3KXC7_9FIRM</name>
<dbReference type="AlphaFoldDB" id="A0A4R3KXC7"/>
<evidence type="ECO:0000313" key="7">
    <source>
        <dbReference type="Proteomes" id="UP000294567"/>
    </source>
</evidence>
<evidence type="ECO:0000259" key="5">
    <source>
        <dbReference type="Pfam" id="PF18267"/>
    </source>
</evidence>
<dbReference type="Gene3D" id="3.30.390.30">
    <property type="match status" value="1"/>
</dbReference>
<dbReference type="Proteomes" id="UP000294567">
    <property type="component" value="Unassembled WGS sequence"/>
</dbReference>
<comment type="cofactor">
    <cofactor evidence="1">
        <name>FAD</name>
        <dbReference type="ChEBI" id="CHEBI:57692"/>
    </cofactor>
</comment>
<organism evidence="6 7">
    <name type="scientific">Keratinibaculum paraultunense</name>
    <dbReference type="NCBI Taxonomy" id="1278232"/>
    <lineage>
        <taxon>Bacteria</taxon>
        <taxon>Bacillati</taxon>
        <taxon>Bacillota</taxon>
        <taxon>Tissierellia</taxon>
        <taxon>Tissierellales</taxon>
        <taxon>Tepidimicrobiaceae</taxon>
        <taxon>Keratinibaculum</taxon>
    </lineage>
</organism>
<evidence type="ECO:0000256" key="3">
    <source>
        <dbReference type="ARBA" id="ARBA00022827"/>
    </source>
</evidence>
<feature type="domain" description="NADH-rubredoxin oxidoreductase C-terminal" evidence="5">
    <location>
        <begin position="314"/>
        <end position="380"/>
    </location>
</feature>
<protein>
    <submittedName>
        <fullName evidence="6">Nitrite reductase (NADH) large subunit</fullName>
    </submittedName>
</protein>
<evidence type="ECO:0000256" key="2">
    <source>
        <dbReference type="ARBA" id="ARBA00022630"/>
    </source>
</evidence>
<feature type="domain" description="FAD/NAD(P)-binding" evidence="4">
    <location>
        <begin position="5"/>
        <end position="295"/>
    </location>
</feature>
<dbReference type="RefSeq" id="WP_132026717.1">
    <property type="nucleotide sequence ID" value="NZ_CP068564.1"/>
</dbReference>
<dbReference type="GO" id="GO:0016491">
    <property type="term" value="F:oxidoreductase activity"/>
    <property type="evidence" value="ECO:0007669"/>
    <property type="project" value="InterPro"/>
</dbReference>
<dbReference type="Pfam" id="PF07992">
    <property type="entry name" value="Pyr_redox_2"/>
    <property type="match status" value="1"/>
</dbReference>
<evidence type="ECO:0000313" key="6">
    <source>
        <dbReference type="EMBL" id="TCS90479.1"/>
    </source>
</evidence>
<dbReference type="InterPro" id="IPR023753">
    <property type="entry name" value="FAD/NAD-binding_dom"/>
</dbReference>
<dbReference type="SUPFAM" id="SSF51905">
    <property type="entry name" value="FAD/NAD(P)-binding domain"/>
    <property type="match status" value="2"/>
</dbReference>
<dbReference type="InterPro" id="IPR041575">
    <property type="entry name" value="Rubredoxin_C"/>
</dbReference>
<keyword evidence="2" id="KW-0285">Flavoprotein</keyword>
<keyword evidence="3" id="KW-0274">FAD</keyword>
<dbReference type="Pfam" id="PF18267">
    <property type="entry name" value="Rubredoxin_C"/>
    <property type="match status" value="1"/>
</dbReference>
<evidence type="ECO:0000259" key="4">
    <source>
        <dbReference type="Pfam" id="PF07992"/>
    </source>
</evidence>
<dbReference type="EMBL" id="SMAE01000004">
    <property type="protein sequence ID" value="TCS90479.1"/>
    <property type="molecule type" value="Genomic_DNA"/>
</dbReference>
<reference evidence="6 7" key="1">
    <citation type="submission" date="2019-03" db="EMBL/GenBank/DDBJ databases">
        <title>Genomic Encyclopedia of Type Strains, Phase IV (KMG-IV): sequencing the most valuable type-strain genomes for metagenomic binning, comparative biology and taxonomic classification.</title>
        <authorList>
            <person name="Goeker M."/>
        </authorList>
    </citation>
    <scope>NUCLEOTIDE SEQUENCE [LARGE SCALE GENOMIC DNA]</scope>
    <source>
        <strain evidence="6 7">DSM 26752</strain>
    </source>
</reference>
<sequence>MDNVKYLIIGNGIAGLSAAREIRKIDDKGSMMMITNEPYLTYYRLKLTEYLSKDFKDEELLVNSEDWYKEKNIKVLLNMIVESLDVDKNEVKLDDGSTIKYEKLLLAMGSRPFIPPIPGKFKQGVLALRTLEDLKYIKSYFDECKDIVIIGGGPLSLEAAWHLNILGKNISLVVRSSYLMNKQLDEEISKKLEEKLIENGINIYLNSNTEEILGKAKADGIKLDNGEHIKADGVLFSTGIVPNIDIVRDTPIKFNRGIIVDNKFKTNIDNIYAAGDVAEVDGRIIGLWTSSNEQGKVAGSNMAGKIVEHTEAKPFTTLRLGDDINIFSMGNVDEYDKVYEHKEDNGNIHHKIFTTDGKITGGILFGDIKDMGKLRKAIIENMDIDSYLE</sequence>
<dbReference type="PANTHER" id="PTHR43429:SF3">
    <property type="entry name" value="NITRITE REDUCTASE [NAD(P)H]"/>
    <property type="match status" value="1"/>
</dbReference>
<dbReference type="PRINTS" id="PR00368">
    <property type="entry name" value="FADPNR"/>
</dbReference>
<gene>
    <name evidence="6" type="ORF">EDD65_10419</name>
</gene>
<dbReference type="InterPro" id="IPR050260">
    <property type="entry name" value="FAD-bd_OxRdtase"/>
</dbReference>
<dbReference type="InterPro" id="IPR036188">
    <property type="entry name" value="FAD/NAD-bd_sf"/>
</dbReference>
<dbReference type="OrthoDB" id="9807946at2"/>
<dbReference type="PRINTS" id="PR00469">
    <property type="entry name" value="PNDRDTASEII"/>
</dbReference>
<keyword evidence="7" id="KW-1185">Reference proteome</keyword>
<dbReference type="InterPro" id="IPR016156">
    <property type="entry name" value="FAD/NAD-linked_Rdtase_dimer_sf"/>
</dbReference>
<evidence type="ECO:0000256" key="1">
    <source>
        <dbReference type="ARBA" id="ARBA00001974"/>
    </source>
</evidence>
<accession>A0A4R3KXC7</accession>
<dbReference type="Gene3D" id="3.50.50.60">
    <property type="entry name" value="FAD/NAD(P)-binding domain"/>
    <property type="match status" value="2"/>
</dbReference>
<dbReference type="PANTHER" id="PTHR43429">
    <property type="entry name" value="PYRIDINE NUCLEOTIDE-DISULFIDE OXIDOREDUCTASE DOMAIN-CONTAINING"/>
    <property type="match status" value="1"/>
</dbReference>
<comment type="caution">
    <text evidence="6">The sequence shown here is derived from an EMBL/GenBank/DDBJ whole genome shotgun (WGS) entry which is preliminary data.</text>
</comment>